<dbReference type="Pfam" id="PF00589">
    <property type="entry name" value="Phage_integrase"/>
    <property type="match status" value="1"/>
</dbReference>
<evidence type="ECO:0000256" key="1">
    <source>
        <dbReference type="ARBA" id="ARBA00008857"/>
    </source>
</evidence>
<gene>
    <name evidence="5" type="ORF">LP667_13700</name>
</gene>
<evidence type="ECO:0000313" key="6">
    <source>
        <dbReference type="Proteomes" id="UP000277896"/>
    </source>
</evidence>
<dbReference type="InterPro" id="IPR002104">
    <property type="entry name" value="Integrase_catalytic"/>
</dbReference>
<proteinExistence type="inferred from homology"/>
<dbReference type="PROSITE" id="PS51898">
    <property type="entry name" value="TYR_RECOMBINASE"/>
    <property type="match status" value="1"/>
</dbReference>
<evidence type="ECO:0000256" key="3">
    <source>
        <dbReference type="ARBA" id="ARBA00023172"/>
    </source>
</evidence>
<feature type="domain" description="Tyr recombinase" evidence="4">
    <location>
        <begin position="166"/>
        <end position="360"/>
    </location>
</feature>
<name>A0AAD0X7F2_9LACO</name>
<dbReference type="Gene3D" id="1.10.150.130">
    <property type="match status" value="1"/>
</dbReference>
<keyword evidence="2" id="KW-0238">DNA-binding</keyword>
<dbReference type="GO" id="GO:0003677">
    <property type="term" value="F:DNA binding"/>
    <property type="evidence" value="ECO:0007669"/>
    <property type="project" value="UniProtKB-KW"/>
</dbReference>
<dbReference type="InterPro" id="IPR010998">
    <property type="entry name" value="Integrase_recombinase_N"/>
</dbReference>
<protein>
    <submittedName>
        <fullName evidence="5">Site-specific integrase</fullName>
    </submittedName>
</protein>
<dbReference type="PANTHER" id="PTHR30349">
    <property type="entry name" value="PHAGE INTEGRASE-RELATED"/>
    <property type="match status" value="1"/>
</dbReference>
<dbReference type="GO" id="GO:0015074">
    <property type="term" value="P:DNA integration"/>
    <property type="evidence" value="ECO:0007669"/>
    <property type="project" value="InterPro"/>
</dbReference>
<dbReference type="Gene3D" id="1.10.443.10">
    <property type="entry name" value="Intergrase catalytic core"/>
    <property type="match status" value="1"/>
</dbReference>
<dbReference type="Proteomes" id="UP000277896">
    <property type="component" value="Chromosome"/>
</dbReference>
<evidence type="ECO:0000313" key="5">
    <source>
        <dbReference type="EMBL" id="AYJ39772.1"/>
    </source>
</evidence>
<accession>A0AAD0X7F2</accession>
<evidence type="ECO:0000259" key="4">
    <source>
        <dbReference type="PROSITE" id="PS51898"/>
    </source>
</evidence>
<organism evidence="5 6">
    <name type="scientific">Lactiplantibacillus paraplantarum</name>
    <dbReference type="NCBI Taxonomy" id="60520"/>
    <lineage>
        <taxon>Bacteria</taxon>
        <taxon>Bacillati</taxon>
        <taxon>Bacillota</taxon>
        <taxon>Bacilli</taxon>
        <taxon>Lactobacillales</taxon>
        <taxon>Lactobacillaceae</taxon>
        <taxon>Lactiplantibacillus</taxon>
    </lineage>
</organism>
<dbReference type="RefSeq" id="WP_056988567.1">
    <property type="nucleotide sequence ID" value="NZ_BJZG01000026.1"/>
</dbReference>
<evidence type="ECO:0000256" key="2">
    <source>
        <dbReference type="ARBA" id="ARBA00023125"/>
    </source>
</evidence>
<dbReference type="InterPro" id="IPR050090">
    <property type="entry name" value="Tyrosine_recombinase_XerCD"/>
</dbReference>
<dbReference type="EMBL" id="CP032744">
    <property type="protein sequence ID" value="AYJ39772.1"/>
    <property type="molecule type" value="Genomic_DNA"/>
</dbReference>
<comment type="similarity">
    <text evidence="1">Belongs to the 'phage' integrase family.</text>
</comment>
<keyword evidence="3" id="KW-0233">DNA recombination</keyword>
<dbReference type="InterPro" id="IPR011010">
    <property type="entry name" value="DNA_brk_join_enz"/>
</dbReference>
<reference evidence="5 6" key="1">
    <citation type="submission" date="2018-10" db="EMBL/GenBank/DDBJ databases">
        <title>Genome seuquencing of Lactobacillus species.</title>
        <authorList>
            <person name="Baek C."/>
            <person name="Yi H."/>
        </authorList>
    </citation>
    <scope>NUCLEOTIDE SEQUENCE [LARGE SCALE GENOMIC DNA]</scope>
    <source>
        <strain evidence="5 6">DSM 10667</strain>
    </source>
</reference>
<dbReference type="GO" id="GO:0006310">
    <property type="term" value="P:DNA recombination"/>
    <property type="evidence" value="ECO:0007669"/>
    <property type="project" value="UniProtKB-KW"/>
</dbReference>
<sequence>MAGTIKKLLDGRYRAQYTSGSGPSRIRHTKTITSRRLAQTWLLDQEQANRSGNMRMIRNCYFVDYFKTWYKLFKAPIVSAATKITYKLTYQHMKALISTVKLVQLNRTLLQSVFNQLGQLYSKETCRKHAIQVKACLANAQYDGLIQRNLMHGVVITGNEKHSRTDRDKYLSINDFLKVRRHLFNRSYGLKDANYLILAVISATGVRVGEAIGLKWFDIDFDQHRIKIQRSYDSAARKIKTTKTVSAVRTIPLVDDVLRLLVSWHDDAQCESDFVFANEEERLPKASSINSAFHTLQRHLGIKAIHSPHALRHTVASLLIAQPELDVTYVSRLLGHSNPAITQRYYLRVLPGKHQKEDAVALNTIAL</sequence>
<dbReference type="SUPFAM" id="SSF56349">
    <property type="entry name" value="DNA breaking-rejoining enzymes"/>
    <property type="match status" value="1"/>
</dbReference>
<dbReference type="PANTHER" id="PTHR30349:SF41">
    <property type="entry name" value="INTEGRASE_RECOMBINASE PROTEIN MJ0367-RELATED"/>
    <property type="match status" value="1"/>
</dbReference>
<dbReference type="CDD" id="cd01189">
    <property type="entry name" value="INT_ICEBs1_C_like"/>
    <property type="match status" value="1"/>
</dbReference>
<dbReference type="InterPro" id="IPR013762">
    <property type="entry name" value="Integrase-like_cat_sf"/>
</dbReference>
<dbReference type="AlphaFoldDB" id="A0AAD0X7F2"/>